<dbReference type="EMBL" id="JBFDTB010000049">
    <property type="protein sequence ID" value="MEW3467820.1"/>
    <property type="molecule type" value="Genomic_DNA"/>
</dbReference>
<dbReference type="Pfam" id="PF18540">
    <property type="entry name" value="DUF5626"/>
    <property type="match status" value="1"/>
</dbReference>
<dbReference type="RefSeq" id="WP_086372435.1">
    <property type="nucleotide sequence ID" value="NZ_JBDKBP010000021.1"/>
</dbReference>
<comment type="caution">
    <text evidence="2">The sequence shown here is derived from an EMBL/GenBank/DDBJ whole genome shotgun (WGS) entry which is preliminary data.</text>
</comment>
<gene>
    <name evidence="2" type="ORF">AB1I55_17125</name>
</gene>
<accession>A0ABV3MH94</accession>
<keyword evidence="3" id="KW-1185">Reference proteome</keyword>
<evidence type="ECO:0000313" key="2">
    <source>
        <dbReference type="EMBL" id="MEW3467820.1"/>
    </source>
</evidence>
<organism evidence="2 3">
    <name type="scientific">Enterococcus entomosocium</name>
    <dbReference type="NCBI Taxonomy" id="3034352"/>
    <lineage>
        <taxon>Bacteria</taxon>
        <taxon>Bacillati</taxon>
        <taxon>Bacillota</taxon>
        <taxon>Bacilli</taxon>
        <taxon>Lactobacillales</taxon>
        <taxon>Enterococcaceae</taxon>
        <taxon>Enterococcus</taxon>
    </lineage>
</organism>
<evidence type="ECO:0000259" key="1">
    <source>
        <dbReference type="Pfam" id="PF18540"/>
    </source>
</evidence>
<reference evidence="2 3" key="1">
    <citation type="submission" date="2024-05" db="EMBL/GenBank/DDBJ databases">
        <title>Human gut microbiome strain richness.</title>
        <authorList>
            <person name="Chen-Liaw A."/>
        </authorList>
    </citation>
    <scope>NUCLEOTIDE SEQUENCE [LARGE SCALE GENOMIC DNA]</scope>
    <source>
        <strain evidence="2 3">J1100102st1_G3_J1100102_180507</strain>
    </source>
</reference>
<protein>
    <submittedName>
        <fullName evidence="2">DUF5626 family protein</fullName>
    </submittedName>
</protein>
<dbReference type="InterPro" id="IPR040491">
    <property type="entry name" value="DUF5626"/>
</dbReference>
<evidence type="ECO:0000313" key="3">
    <source>
        <dbReference type="Proteomes" id="UP001554047"/>
    </source>
</evidence>
<proteinExistence type="predicted"/>
<feature type="domain" description="DUF5626" evidence="1">
    <location>
        <begin position="37"/>
        <end position="149"/>
    </location>
</feature>
<dbReference type="Gene3D" id="2.60.40.3860">
    <property type="match status" value="1"/>
</dbReference>
<dbReference type="Proteomes" id="UP001554047">
    <property type="component" value="Unassembled WGS sequence"/>
</dbReference>
<sequence length="150" mass="16239">MKKIFTLFILGVGILFFPATGLAHENEELVFDLDSTTIRSESSYIDDSGETIELMIENISSGTRVGKGTYKVSKKSTGNWLVSYNVTVNSNKQFTAATNLNMTTYQGSITSSSLSSNSSRAICNFKHKIGTMTSNASVTTTISNGKLVVK</sequence>
<name>A0ABV3MH94_9ENTE</name>